<feature type="domain" description="Putative host cell surface-exposed lipoprotein Ltp-like HTH region" evidence="3">
    <location>
        <begin position="202"/>
        <end position="248"/>
    </location>
</feature>
<dbReference type="InterPro" id="IPR011434">
    <property type="entry name" value="Ltp-like_HTH"/>
</dbReference>
<organism evidence="4 5">
    <name type="scientific">Carnobacterium maltaromaticum LMA28</name>
    <dbReference type="NCBI Taxonomy" id="1234679"/>
    <lineage>
        <taxon>Bacteria</taxon>
        <taxon>Bacillati</taxon>
        <taxon>Bacillota</taxon>
        <taxon>Bacilli</taxon>
        <taxon>Lactobacillales</taxon>
        <taxon>Carnobacteriaceae</taxon>
        <taxon>Carnobacterium</taxon>
    </lineage>
</organism>
<dbReference type="RefSeq" id="WP_015077722.1">
    <property type="nucleotide sequence ID" value="NC_019425.2"/>
</dbReference>
<dbReference type="Proteomes" id="UP000000212">
    <property type="component" value="Chromosome"/>
</dbReference>
<dbReference type="EMBL" id="HE999757">
    <property type="protein sequence ID" value="CCO12754.2"/>
    <property type="molecule type" value="Genomic_DNA"/>
</dbReference>
<feature type="signal peptide" evidence="2">
    <location>
        <begin position="1"/>
        <end position="21"/>
    </location>
</feature>
<feature type="chain" id="PRO_5039330918" description="Putative host cell surface-exposed lipoprotein Ltp-like HTH region domain-containing protein" evidence="2">
    <location>
        <begin position="22"/>
        <end position="299"/>
    </location>
</feature>
<dbReference type="STRING" id="1234679.BN424_3333"/>
<accession>K8E789</accession>
<evidence type="ECO:0000259" key="3">
    <source>
        <dbReference type="Pfam" id="PF07553"/>
    </source>
</evidence>
<keyword evidence="2" id="KW-0732">Signal</keyword>
<dbReference type="AlphaFoldDB" id="K8E789"/>
<proteinExistence type="predicted"/>
<feature type="region of interest" description="Disordered" evidence="1">
    <location>
        <begin position="135"/>
        <end position="186"/>
    </location>
</feature>
<feature type="domain" description="Putative host cell surface-exposed lipoprotein Ltp-like HTH region" evidence="3">
    <location>
        <begin position="251"/>
        <end position="298"/>
    </location>
</feature>
<gene>
    <name evidence="4" type="ORF">BN424_3333</name>
</gene>
<dbReference type="eggNOG" id="COG3064">
    <property type="taxonomic scope" value="Bacteria"/>
</dbReference>
<evidence type="ECO:0000256" key="2">
    <source>
        <dbReference type="SAM" id="SignalP"/>
    </source>
</evidence>
<dbReference type="KEGG" id="cml:BN424_3333"/>
<evidence type="ECO:0000256" key="1">
    <source>
        <dbReference type="SAM" id="MobiDB-lite"/>
    </source>
</evidence>
<sequence>MKKIVIVGISILSLLTFSACSSNDKVDSKSEEVSKKTAETLDVFKKDFDPNEEMLGYVYIHGNFIGKGKITVTDGYGEDIDSTNADSNGNFYLRVNGFANKQILYVKAGNLKEKVNILPLNADLLAKQKQRADEEQRSLAETRAKKEAEDKLAAEAKAEEDRIKKEAEDKRKAEEERLKKEAEDKRVAEEQAKEAIANLPTEYKSALNKAYAYSEKMSMSKMGLYDQLTSEYGEKFSAEAAQYAIDNVKADWNANALTKARNYQESMSMSPEAIREQLTSEYGEKFTPEEADYAIQNLN</sequence>
<name>K8E789_CARML</name>
<reference evidence="5" key="1">
    <citation type="journal article" date="2013" name="Genome Announc.">
        <title>Complete Chromosome Sequence of Carnobacterium maltaromaticum LMA 28.</title>
        <authorList>
            <person name="Cailliez-Grimal C."/>
            <person name="Chaillou S."/>
            <person name="Anba-Mondoloni J."/>
            <person name="Loux V."/>
            <person name="Afzal M.I."/>
            <person name="Rahman A."/>
            <person name="Kergourlay G."/>
            <person name="Champomier-Verges M.C."/>
            <person name="Zagorec M."/>
            <person name="Dalgaard P."/>
            <person name="Leisner J.J."/>
            <person name="Prevost H."/>
            <person name="Revol-Junelles A.M."/>
            <person name="Borges F."/>
        </authorList>
    </citation>
    <scope>NUCLEOTIDE SEQUENCE</scope>
    <source>
        <strain evidence="5">LMA28</strain>
    </source>
</reference>
<keyword evidence="5" id="KW-1185">Reference proteome</keyword>
<dbReference type="InterPro" id="IPR036388">
    <property type="entry name" value="WH-like_DNA-bd_sf"/>
</dbReference>
<protein>
    <recommendedName>
        <fullName evidence="3">Putative host cell surface-exposed lipoprotein Ltp-like HTH region domain-containing protein</fullName>
    </recommendedName>
</protein>
<dbReference type="HOGENOM" id="CLU_926655_0_0_9"/>
<dbReference type="Pfam" id="PF07553">
    <property type="entry name" value="Lipoprotein_Ltp"/>
    <property type="match status" value="2"/>
</dbReference>
<dbReference type="PROSITE" id="PS51257">
    <property type="entry name" value="PROKAR_LIPOPROTEIN"/>
    <property type="match status" value="1"/>
</dbReference>
<evidence type="ECO:0000313" key="4">
    <source>
        <dbReference type="EMBL" id="CCO12754.2"/>
    </source>
</evidence>
<dbReference type="Gene3D" id="1.10.10.10">
    <property type="entry name" value="Winged helix-like DNA-binding domain superfamily/Winged helix DNA-binding domain"/>
    <property type="match status" value="2"/>
</dbReference>
<evidence type="ECO:0000313" key="5">
    <source>
        <dbReference type="Proteomes" id="UP000000212"/>
    </source>
</evidence>